<proteinExistence type="predicted"/>
<evidence type="ECO:0000313" key="1">
    <source>
        <dbReference type="EMBL" id="MFD0800476.1"/>
    </source>
</evidence>
<evidence type="ECO:0000313" key="2">
    <source>
        <dbReference type="Proteomes" id="UP001596956"/>
    </source>
</evidence>
<accession>A0ABW3BC02</accession>
<organism evidence="1 2">
    <name type="scientific">Streptomonospora algeriensis</name>
    <dbReference type="NCBI Taxonomy" id="995084"/>
    <lineage>
        <taxon>Bacteria</taxon>
        <taxon>Bacillati</taxon>
        <taxon>Actinomycetota</taxon>
        <taxon>Actinomycetes</taxon>
        <taxon>Streptosporangiales</taxon>
        <taxon>Nocardiopsidaceae</taxon>
        <taxon>Streptomonospora</taxon>
    </lineage>
</organism>
<dbReference type="Proteomes" id="UP001596956">
    <property type="component" value="Unassembled WGS sequence"/>
</dbReference>
<comment type="caution">
    <text evidence="1">The sequence shown here is derived from an EMBL/GenBank/DDBJ whole genome shotgun (WGS) entry which is preliminary data.</text>
</comment>
<gene>
    <name evidence="1" type="ORF">ACFQZU_03965</name>
</gene>
<keyword evidence="2" id="KW-1185">Reference proteome</keyword>
<dbReference type="EMBL" id="JBHTHR010000057">
    <property type="protein sequence ID" value="MFD0800476.1"/>
    <property type="molecule type" value="Genomic_DNA"/>
</dbReference>
<sequence length="62" mass="6880">MTLSELAALLDAYLDHNPDAARLPVRLCEVGYPEHVQALTGDNPSMEFEDGSFYVVLTTREP</sequence>
<protein>
    <submittedName>
        <fullName evidence="1">Uncharacterized protein</fullName>
    </submittedName>
</protein>
<name>A0ABW3BC02_9ACTN</name>
<reference evidence="2" key="1">
    <citation type="journal article" date="2019" name="Int. J. Syst. Evol. Microbiol.">
        <title>The Global Catalogue of Microorganisms (GCM) 10K type strain sequencing project: providing services to taxonomists for standard genome sequencing and annotation.</title>
        <authorList>
            <consortium name="The Broad Institute Genomics Platform"/>
            <consortium name="The Broad Institute Genome Sequencing Center for Infectious Disease"/>
            <person name="Wu L."/>
            <person name="Ma J."/>
        </authorList>
    </citation>
    <scope>NUCLEOTIDE SEQUENCE [LARGE SCALE GENOMIC DNA]</scope>
    <source>
        <strain evidence="2">CCUG 63369</strain>
    </source>
</reference>